<protein>
    <submittedName>
        <fullName evidence="6">ABC transporter ATP-binding protein</fullName>
    </submittedName>
</protein>
<dbReference type="EMBL" id="CP028137">
    <property type="protein sequence ID" value="AZZ51499.1"/>
    <property type="molecule type" value="Genomic_DNA"/>
</dbReference>
<dbReference type="PROSITE" id="PS00211">
    <property type="entry name" value="ABC_TRANSPORTER_1"/>
    <property type="match status" value="2"/>
</dbReference>
<dbReference type="InterPro" id="IPR050095">
    <property type="entry name" value="ECF_ABC_transporter_ATP-bd"/>
</dbReference>
<dbReference type="InterPro" id="IPR015856">
    <property type="entry name" value="ABC_transpr_CbiO/EcfA_su"/>
</dbReference>
<dbReference type="Proteomes" id="UP000285317">
    <property type="component" value="Chromosome"/>
</dbReference>
<dbReference type="GO" id="GO:0016887">
    <property type="term" value="F:ATP hydrolysis activity"/>
    <property type="evidence" value="ECO:0007669"/>
    <property type="project" value="InterPro"/>
</dbReference>
<dbReference type="Pfam" id="PF00005">
    <property type="entry name" value="ABC_tran"/>
    <property type="match status" value="2"/>
</dbReference>
<name>A0A3Q9URB3_9MICO</name>
<dbReference type="RefSeq" id="WP_127886440.1">
    <property type="nucleotide sequence ID" value="NZ_CP028137.1"/>
</dbReference>
<dbReference type="InterPro" id="IPR027417">
    <property type="entry name" value="P-loop_NTPase"/>
</dbReference>
<dbReference type="SMART" id="SM00382">
    <property type="entry name" value="AAA"/>
    <property type="match status" value="2"/>
</dbReference>
<dbReference type="InterPro" id="IPR003593">
    <property type="entry name" value="AAA+_ATPase"/>
</dbReference>
<dbReference type="SUPFAM" id="SSF52540">
    <property type="entry name" value="P-loop containing nucleoside triphosphate hydrolases"/>
    <property type="match status" value="2"/>
</dbReference>
<dbReference type="InterPro" id="IPR017871">
    <property type="entry name" value="ABC_transporter-like_CS"/>
</dbReference>
<evidence type="ECO:0000256" key="4">
    <source>
        <dbReference type="ARBA" id="ARBA00022840"/>
    </source>
</evidence>
<dbReference type="InterPro" id="IPR003439">
    <property type="entry name" value="ABC_transporter-like_ATP-bd"/>
</dbReference>
<evidence type="ECO:0000259" key="5">
    <source>
        <dbReference type="PROSITE" id="PS50893"/>
    </source>
</evidence>
<evidence type="ECO:0000313" key="6">
    <source>
        <dbReference type="EMBL" id="AZZ51499.1"/>
    </source>
</evidence>
<feature type="domain" description="ABC transporter" evidence="5">
    <location>
        <begin position="265"/>
        <end position="484"/>
    </location>
</feature>
<dbReference type="KEGG" id="rfs:C1I64_05195"/>
<keyword evidence="3" id="KW-0547">Nucleotide-binding</keyword>
<dbReference type="GO" id="GO:0042626">
    <property type="term" value="F:ATPase-coupled transmembrane transporter activity"/>
    <property type="evidence" value="ECO:0007669"/>
    <property type="project" value="TreeGrafter"/>
</dbReference>
<accession>A0A3Q9URB3</accession>
<evidence type="ECO:0000256" key="2">
    <source>
        <dbReference type="ARBA" id="ARBA00022448"/>
    </source>
</evidence>
<dbReference type="GO" id="GO:0043190">
    <property type="term" value="C:ATP-binding cassette (ABC) transporter complex"/>
    <property type="evidence" value="ECO:0007669"/>
    <property type="project" value="TreeGrafter"/>
</dbReference>
<dbReference type="GO" id="GO:0005524">
    <property type="term" value="F:ATP binding"/>
    <property type="evidence" value="ECO:0007669"/>
    <property type="project" value="UniProtKB-KW"/>
</dbReference>
<reference evidence="6 7" key="1">
    <citation type="submission" date="2018-03" db="EMBL/GenBank/DDBJ databases">
        <title>Bacteriophage NCPPB3778 and a type I-E CRISPR drive the evolution of the US Biological Select Agent, Rathayibacter toxicus.</title>
        <authorList>
            <person name="Davis E.W.II."/>
            <person name="Tabima J.F."/>
            <person name="Weisberg A.J."/>
            <person name="Dantas Lopes L."/>
            <person name="Wiseman M.S."/>
            <person name="Wiseman M.S."/>
            <person name="Pupko T."/>
            <person name="Belcher M.S."/>
            <person name="Sechler A.J."/>
            <person name="Tancos M.A."/>
            <person name="Schroeder B.K."/>
            <person name="Murray T.D."/>
            <person name="Luster D.G."/>
            <person name="Schneider W.L."/>
            <person name="Rogers E."/>
            <person name="Andreote F.D."/>
            <person name="Grunwald N.J."/>
            <person name="Putnam M.L."/>
            <person name="Chang J.H."/>
        </authorList>
    </citation>
    <scope>NUCLEOTIDE SEQUENCE [LARGE SCALE GENOMIC DNA]</scope>
    <source>
        <strain evidence="6 7">DSM 15932</strain>
    </source>
</reference>
<evidence type="ECO:0000256" key="1">
    <source>
        <dbReference type="ARBA" id="ARBA00005417"/>
    </source>
</evidence>
<organism evidence="6 7">
    <name type="scientific">Rathayibacter festucae DSM 15932</name>
    <dbReference type="NCBI Taxonomy" id="1328866"/>
    <lineage>
        <taxon>Bacteria</taxon>
        <taxon>Bacillati</taxon>
        <taxon>Actinomycetota</taxon>
        <taxon>Actinomycetes</taxon>
        <taxon>Micrococcales</taxon>
        <taxon>Microbacteriaceae</taxon>
        <taxon>Rathayibacter</taxon>
    </lineage>
</organism>
<keyword evidence="2" id="KW-0813">Transport</keyword>
<dbReference type="PROSITE" id="PS50893">
    <property type="entry name" value="ABC_TRANSPORTER_2"/>
    <property type="match status" value="2"/>
</dbReference>
<keyword evidence="4 6" id="KW-0067">ATP-binding</keyword>
<dbReference type="AlphaFoldDB" id="A0A3Q9URB3"/>
<proteinExistence type="inferred from homology"/>
<gene>
    <name evidence="6" type="ORF">C1I64_05195</name>
</gene>
<comment type="similarity">
    <text evidence="1">Belongs to the ABC transporter superfamily.</text>
</comment>
<feature type="domain" description="ABC transporter" evidence="5">
    <location>
        <begin position="6"/>
        <end position="242"/>
    </location>
</feature>
<evidence type="ECO:0000256" key="3">
    <source>
        <dbReference type="ARBA" id="ARBA00022741"/>
    </source>
</evidence>
<dbReference type="PANTHER" id="PTHR43553">
    <property type="entry name" value="HEAVY METAL TRANSPORTER"/>
    <property type="match status" value="1"/>
</dbReference>
<dbReference type="PANTHER" id="PTHR43553:SF24">
    <property type="entry name" value="ENERGY-COUPLING FACTOR TRANSPORTER ATP-BINDING PROTEIN ECFA1"/>
    <property type="match status" value="1"/>
</dbReference>
<sequence length="484" mass="50881">MSGASIRARGWSWRHAGRSSAAVTGLDLEVQPGERVLLLGPSGAGKSTLLHALAGVLGGEEDGADEGELSIDGASPAERRGVAGLVLQDPDTQAVLARVGDDVGFACENLGVPRGEIPARVRRALDDVGLDVALDRSTSALSGGQKQRLALAGVLAMQPRLLLLDEPTANLDPRGVEEVRSAVERTTARSGATLIVVEHRVDVWIDLVDRIVVLGADGTVVADGEPRPVIERARGVLVAAGVWLPGEHPERRVESPAPASTALTAAALDLARPVFGRRTPPLIATGLDLTIDAGRVTAVLGPNGAGKSTLALTLAGLLPPAGGEVVASSAVRDGASPHPHRWSSRQLADRVAMVFQEPEHQFLTARVRQELHLGARDEAERRRADELLERLGLAHLAEANPFTLSGGEKRRLTVASALVRRPAVVVLDEPTFGQDRRTWDVVVDLLAELRADGRAVLAVTHDEHLVSALADAVVRLGEPTAVTG</sequence>
<dbReference type="Gene3D" id="3.40.50.300">
    <property type="entry name" value="P-loop containing nucleotide triphosphate hydrolases"/>
    <property type="match status" value="2"/>
</dbReference>
<dbReference type="CDD" id="cd03225">
    <property type="entry name" value="ABC_cobalt_CbiO_domain1"/>
    <property type="match status" value="2"/>
</dbReference>
<evidence type="ECO:0000313" key="7">
    <source>
        <dbReference type="Proteomes" id="UP000285317"/>
    </source>
</evidence>